<reference evidence="1" key="1">
    <citation type="journal article" date="2014" name="Int. J. Syst. Evol. Microbiol.">
        <title>Complete genome sequence of Corynebacterium casei LMG S-19264T (=DSM 44701T), isolated from a smear-ripened cheese.</title>
        <authorList>
            <consortium name="US DOE Joint Genome Institute (JGI-PGF)"/>
            <person name="Walter F."/>
            <person name="Albersmeier A."/>
            <person name="Kalinowski J."/>
            <person name="Ruckert C."/>
        </authorList>
    </citation>
    <scope>NUCLEOTIDE SEQUENCE</scope>
    <source>
        <strain evidence="1">KCTC 32296</strain>
    </source>
</reference>
<keyword evidence="2" id="KW-1185">Reference proteome</keyword>
<organism evidence="1 2">
    <name type="scientific">Asticcacaulis endophyticus</name>
    <dbReference type="NCBI Taxonomy" id="1395890"/>
    <lineage>
        <taxon>Bacteria</taxon>
        <taxon>Pseudomonadati</taxon>
        <taxon>Pseudomonadota</taxon>
        <taxon>Alphaproteobacteria</taxon>
        <taxon>Caulobacterales</taxon>
        <taxon>Caulobacteraceae</taxon>
        <taxon>Asticcacaulis</taxon>
    </lineage>
</organism>
<name>A0A918QGW6_9CAUL</name>
<evidence type="ECO:0000313" key="1">
    <source>
        <dbReference type="EMBL" id="GGZ45395.1"/>
    </source>
</evidence>
<gene>
    <name evidence="1" type="ORF">GCM10011273_35130</name>
</gene>
<evidence type="ECO:0000313" key="2">
    <source>
        <dbReference type="Proteomes" id="UP000662572"/>
    </source>
</evidence>
<comment type="caution">
    <text evidence="1">The sequence shown here is derived from an EMBL/GenBank/DDBJ whole genome shotgun (WGS) entry which is preliminary data.</text>
</comment>
<dbReference type="EMBL" id="BMZB01000009">
    <property type="protein sequence ID" value="GGZ45395.1"/>
    <property type="molecule type" value="Genomic_DNA"/>
</dbReference>
<protein>
    <recommendedName>
        <fullName evidence="3">DUF4411 family protein</fullName>
    </recommendedName>
</protein>
<dbReference type="Proteomes" id="UP000662572">
    <property type="component" value="Unassembled WGS sequence"/>
</dbReference>
<sequence>MIYLLDANVLMTAHDNYYPLDTVPQFWDWLIATGREGHKKYHTKYMVKSPPALMNWALGQNKNMSARLSNWLRA</sequence>
<dbReference type="Pfam" id="PF14367">
    <property type="entry name" value="DUF4411"/>
    <property type="match status" value="1"/>
</dbReference>
<evidence type="ECO:0008006" key="3">
    <source>
        <dbReference type="Google" id="ProtNLM"/>
    </source>
</evidence>
<dbReference type="RefSeq" id="WP_373295620.1">
    <property type="nucleotide sequence ID" value="NZ_BMZB01000009.1"/>
</dbReference>
<accession>A0A918QGW6</accession>
<dbReference type="AlphaFoldDB" id="A0A918QGW6"/>
<reference evidence="1" key="2">
    <citation type="submission" date="2020-09" db="EMBL/GenBank/DDBJ databases">
        <authorList>
            <person name="Sun Q."/>
            <person name="Kim S."/>
        </authorList>
    </citation>
    <scope>NUCLEOTIDE SEQUENCE</scope>
    <source>
        <strain evidence="1">KCTC 32296</strain>
    </source>
</reference>
<dbReference type="InterPro" id="IPR016541">
    <property type="entry name" value="UCP008505"/>
</dbReference>
<proteinExistence type="predicted"/>